<name>A0A4U3M9D4_9ACTN</name>
<gene>
    <name evidence="2" type="ORF">FDA94_30960</name>
</gene>
<dbReference type="InterPro" id="IPR000182">
    <property type="entry name" value="GNAT_dom"/>
</dbReference>
<dbReference type="PANTHER" id="PTHR43792:SF1">
    <property type="entry name" value="N-ACETYLTRANSFERASE DOMAIN-CONTAINING PROTEIN"/>
    <property type="match status" value="1"/>
</dbReference>
<keyword evidence="2" id="KW-0808">Transferase</keyword>
<reference evidence="2 3" key="1">
    <citation type="submission" date="2019-04" db="EMBL/GenBank/DDBJ databases">
        <title>Herbidospora sp. NEAU-GS14.nov., a novel actinomycete isolated from soil.</title>
        <authorList>
            <person name="Han L."/>
        </authorList>
    </citation>
    <scope>NUCLEOTIDE SEQUENCE [LARGE SCALE GENOMIC DNA]</scope>
    <source>
        <strain evidence="2 3">NEAU-GS14</strain>
    </source>
</reference>
<evidence type="ECO:0000259" key="1">
    <source>
        <dbReference type="PROSITE" id="PS51186"/>
    </source>
</evidence>
<protein>
    <submittedName>
        <fullName evidence="2">GNAT family N-acetyltransferase</fullName>
    </submittedName>
</protein>
<organism evidence="2 3">
    <name type="scientific">Herbidospora galbida</name>
    <dbReference type="NCBI Taxonomy" id="2575442"/>
    <lineage>
        <taxon>Bacteria</taxon>
        <taxon>Bacillati</taxon>
        <taxon>Actinomycetota</taxon>
        <taxon>Actinomycetes</taxon>
        <taxon>Streptosporangiales</taxon>
        <taxon>Streptosporangiaceae</taxon>
        <taxon>Herbidospora</taxon>
    </lineage>
</organism>
<dbReference type="EMBL" id="SZQA01000037">
    <property type="protein sequence ID" value="TKK84136.1"/>
    <property type="molecule type" value="Genomic_DNA"/>
</dbReference>
<dbReference type="Gene3D" id="3.40.630.30">
    <property type="match status" value="1"/>
</dbReference>
<accession>A0A4U3M9D4</accession>
<sequence length="168" mass="18398">MTELRGDRLTLRPIAPSDAPWLLVHWNEPSVRRHLFDDSLVSAALVAEIVGDSREDFDTHGYGLWAIVHDHEIGVCGLRTTDDHAAELLYSVDPKWQGRGLALEAARLVVGFAFETRGAPEVVAETDAANTASQRLAEKLGMIRTRTRIGEHGPVHVYTLRAPAVSGA</sequence>
<dbReference type="PANTHER" id="PTHR43792">
    <property type="entry name" value="GNAT FAMILY, PUTATIVE (AFU_ORTHOLOGUE AFUA_3G00765)-RELATED-RELATED"/>
    <property type="match status" value="1"/>
</dbReference>
<dbReference type="InterPro" id="IPR051531">
    <property type="entry name" value="N-acetyltransferase"/>
</dbReference>
<evidence type="ECO:0000313" key="3">
    <source>
        <dbReference type="Proteomes" id="UP000308705"/>
    </source>
</evidence>
<dbReference type="GO" id="GO:0016747">
    <property type="term" value="F:acyltransferase activity, transferring groups other than amino-acyl groups"/>
    <property type="evidence" value="ECO:0007669"/>
    <property type="project" value="InterPro"/>
</dbReference>
<proteinExistence type="predicted"/>
<keyword evidence="3" id="KW-1185">Reference proteome</keyword>
<comment type="caution">
    <text evidence="2">The sequence shown here is derived from an EMBL/GenBank/DDBJ whole genome shotgun (WGS) entry which is preliminary data.</text>
</comment>
<dbReference type="PROSITE" id="PS51186">
    <property type="entry name" value="GNAT"/>
    <property type="match status" value="1"/>
</dbReference>
<dbReference type="AlphaFoldDB" id="A0A4U3M9D4"/>
<dbReference type="RefSeq" id="WP_137250601.1">
    <property type="nucleotide sequence ID" value="NZ_SZQA01000037.1"/>
</dbReference>
<dbReference type="SUPFAM" id="SSF55729">
    <property type="entry name" value="Acyl-CoA N-acyltransferases (Nat)"/>
    <property type="match status" value="1"/>
</dbReference>
<dbReference type="OrthoDB" id="3533156at2"/>
<dbReference type="Pfam" id="PF13302">
    <property type="entry name" value="Acetyltransf_3"/>
    <property type="match status" value="1"/>
</dbReference>
<feature type="domain" description="N-acetyltransferase" evidence="1">
    <location>
        <begin position="9"/>
        <end position="165"/>
    </location>
</feature>
<dbReference type="InterPro" id="IPR016181">
    <property type="entry name" value="Acyl_CoA_acyltransferase"/>
</dbReference>
<dbReference type="Proteomes" id="UP000308705">
    <property type="component" value="Unassembled WGS sequence"/>
</dbReference>
<evidence type="ECO:0000313" key="2">
    <source>
        <dbReference type="EMBL" id="TKK84136.1"/>
    </source>
</evidence>